<proteinExistence type="predicted"/>
<dbReference type="RefSeq" id="WP_191273844.1">
    <property type="nucleotide sequence ID" value="NZ_BNDS01000011.1"/>
</dbReference>
<evidence type="ECO:0000313" key="3">
    <source>
        <dbReference type="EMBL" id="GHH99254.1"/>
    </source>
</evidence>
<evidence type="ECO:0000313" key="4">
    <source>
        <dbReference type="Proteomes" id="UP000637074"/>
    </source>
</evidence>
<dbReference type="Pfam" id="PF13478">
    <property type="entry name" value="XdhC_C"/>
    <property type="match status" value="1"/>
</dbReference>
<feature type="domain" description="XdhC- CoxI" evidence="1">
    <location>
        <begin position="18"/>
        <end position="79"/>
    </location>
</feature>
<comment type="caution">
    <text evidence="3">The sequence shown here is derived from an EMBL/GenBank/DDBJ whole genome shotgun (WGS) entry which is preliminary data.</text>
</comment>
<feature type="domain" description="XdhC Rossmann" evidence="2">
    <location>
        <begin position="206"/>
        <end position="341"/>
    </location>
</feature>
<dbReference type="PANTHER" id="PTHR30388:SF6">
    <property type="entry name" value="XANTHINE DEHYDROGENASE SUBUNIT A-RELATED"/>
    <property type="match status" value="1"/>
</dbReference>
<reference evidence="3 4" key="1">
    <citation type="journal article" date="2022" name="Int. J. Syst. Evol. Microbiol.">
        <title>Neobacillus kokaensis sp. nov., isolated from soil.</title>
        <authorList>
            <person name="Yuki K."/>
            <person name="Matsubara H."/>
            <person name="Yamaguchi S."/>
        </authorList>
    </citation>
    <scope>NUCLEOTIDE SEQUENCE [LARGE SCALE GENOMIC DNA]</scope>
    <source>
        <strain evidence="3 4">LOB 377</strain>
    </source>
</reference>
<evidence type="ECO:0000259" key="1">
    <source>
        <dbReference type="Pfam" id="PF02625"/>
    </source>
</evidence>
<dbReference type="Proteomes" id="UP000637074">
    <property type="component" value="Unassembled WGS sequence"/>
</dbReference>
<evidence type="ECO:0000259" key="2">
    <source>
        <dbReference type="Pfam" id="PF13478"/>
    </source>
</evidence>
<organism evidence="3 4">
    <name type="scientific">Neobacillus kokaensis</name>
    <dbReference type="NCBI Taxonomy" id="2759023"/>
    <lineage>
        <taxon>Bacteria</taxon>
        <taxon>Bacillati</taxon>
        <taxon>Bacillota</taxon>
        <taxon>Bacilli</taxon>
        <taxon>Bacillales</taxon>
        <taxon>Bacillaceae</taxon>
        <taxon>Neobacillus</taxon>
    </lineage>
</organism>
<dbReference type="Gene3D" id="3.40.50.720">
    <property type="entry name" value="NAD(P)-binding Rossmann-like Domain"/>
    <property type="match status" value="1"/>
</dbReference>
<gene>
    <name evidence="3" type="primary">pucA</name>
    <name evidence="3" type="ORF">AM1BK_27970</name>
</gene>
<dbReference type="EMBL" id="BNDS01000011">
    <property type="protein sequence ID" value="GHH99254.1"/>
    <property type="molecule type" value="Genomic_DNA"/>
</dbReference>
<dbReference type="InterPro" id="IPR027051">
    <property type="entry name" value="XdhC_Rossmann_dom"/>
</dbReference>
<sequence length="363" mass="41530">MNDICRLLKSLKAKKDNLFAMATICRVDGSAYRREGAKMLICGDGSYYGTISAGCLEQDLIYQAEDVISTLVPKTVQYDLRSVDDLSWGQSAGCDGNIEVYVEPIGWNLNKLKEDLLLWPHIDEQLNKGFTVVSIKCLTPEAMHNPVILSFDHEMMDVKFNDIDIPPIFTPLVNQFLQERVKVKFIRLNELQADFLFELYEPKEQLFVFGAGPDAEPLVELASRTDFSVVVIDPRESRCNETYFPQADKRIVEHPATFFANRTIPENVYVLVMTHNFNRDREILQHLLQNPPKYIGVLGPKRRTERLINDKEALSHIYSPIGLDIFAEGPEEISISVVAQLIQIRNQTLKQQRIQRAVECWSH</sequence>
<dbReference type="PANTHER" id="PTHR30388">
    <property type="entry name" value="ALDEHYDE OXIDOREDUCTASE MOLYBDENUM COFACTOR ASSEMBLY PROTEIN"/>
    <property type="match status" value="1"/>
</dbReference>
<dbReference type="Pfam" id="PF02625">
    <property type="entry name" value="XdhC_CoxI"/>
    <property type="match status" value="1"/>
</dbReference>
<dbReference type="InterPro" id="IPR003777">
    <property type="entry name" value="XdhC_CoxI"/>
</dbReference>
<dbReference type="InterPro" id="IPR052698">
    <property type="entry name" value="MoCofactor_Util/Proc"/>
</dbReference>
<name>A0ABQ3N2W6_9BACI</name>
<accession>A0ABQ3N2W6</accession>
<keyword evidence="4" id="KW-1185">Reference proteome</keyword>
<protein>
    <submittedName>
        <fullName evidence="3">Xanthine dehydrogenase subunit A</fullName>
    </submittedName>
</protein>